<comment type="caution">
    <text evidence="9">The sequence shown here is derived from an EMBL/GenBank/DDBJ whole genome shotgun (WGS) entry which is preliminary data.</text>
</comment>
<dbReference type="Gene3D" id="3.40.640.10">
    <property type="entry name" value="Type I PLP-dependent aspartate aminotransferase-like (Major domain)"/>
    <property type="match status" value="1"/>
</dbReference>
<evidence type="ECO:0000256" key="4">
    <source>
        <dbReference type="ARBA" id="ARBA00022898"/>
    </source>
</evidence>
<dbReference type="OrthoDB" id="9808770at2"/>
<keyword evidence="7" id="KW-0804">Transcription</keyword>
<evidence type="ECO:0000256" key="2">
    <source>
        <dbReference type="ARBA" id="ARBA00005384"/>
    </source>
</evidence>
<dbReference type="PANTHER" id="PTHR46577">
    <property type="entry name" value="HTH-TYPE TRANSCRIPTIONAL REGULATORY PROTEIN GABR"/>
    <property type="match status" value="1"/>
</dbReference>
<comment type="cofactor">
    <cofactor evidence="1">
        <name>pyridoxal 5'-phosphate</name>
        <dbReference type="ChEBI" id="CHEBI:597326"/>
    </cofactor>
</comment>
<sequence length="475" mass="54553">MFDILITEQTDRPLYMQLYMQIRNHIRSGVISDGMRLPSVRSLQQHLNISKTPIETAYQMLSAEGYVVSKPRSGIFAINPHEIRSSLRKNDVSDHPPADLQQSVRTDVPQNYLIDFHTTNVDKDMFPVRTWRKILHTVLENNSESIGQRGDPQGEYGLRSVLTDYLRNARGVVCSPEQIVMGSGILYSIGILTKLLKGIQHVAFEEPGFAPVRELFIEHGYQLIPVSVHDKGISLEELENSKAQIVYVTASHQFPTGSILPYAEREYLLSWANLRNAYIIEDDYDGEFRYFGKPIPSLQSLDRQGRVIYIGTFSKAFTPAMRMNYMVLPMELLIKMKSIQHLLSGPSRIEQWAMQSFIEQGHWYRHIRKMRKKYREKHRRLIELIHTYFAKSVDIKGHSAGLHIQMSVKTDRTAEELVTLAANEGVRVYDLNSMWLNRSQSGYPQIYLGFGGVSEAEMETGIILLRKAWSCILDE</sequence>
<keyword evidence="5" id="KW-0805">Transcription regulation</keyword>
<evidence type="ECO:0000256" key="3">
    <source>
        <dbReference type="ARBA" id="ARBA00022576"/>
    </source>
</evidence>
<feature type="domain" description="HTH gntR-type" evidence="8">
    <location>
        <begin position="12"/>
        <end position="80"/>
    </location>
</feature>
<proteinExistence type="inferred from homology"/>
<keyword evidence="4" id="KW-0663">Pyridoxal phosphate</keyword>
<name>A0A368VPR9_9BACL</name>
<dbReference type="Pfam" id="PF00155">
    <property type="entry name" value="Aminotran_1_2"/>
    <property type="match status" value="1"/>
</dbReference>
<dbReference type="RefSeq" id="WP_114382170.1">
    <property type="nucleotide sequence ID" value="NZ_QPJD01000014.1"/>
</dbReference>
<dbReference type="Pfam" id="PF00392">
    <property type="entry name" value="GntR"/>
    <property type="match status" value="1"/>
</dbReference>
<dbReference type="InterPro" id="IPR004839">
    <property type="entry name" value="Aminotransferase_I/II_large"/>
</dbReference>
<evidence type="ECO:0000256" key="6">
    <source>
        <dbReference type="ARBA" id="ARBA00023125"/>
    </source>
</evidence>
<keyword evidence="6" id="KW-0238">DNA-binding</keyword>
<dbReference type="InterPro" id="IPR015421">
    <property type="entry name" value="PyrdxlP-dep_Trfase_major"/>
</dbReference>
<reference evidence="9 10" key="1">
    <citation type="submission" date="2018-07" db="EMBL/GenBank/DDBJ databases">
        <title>Genomic Encyclopedia of Type Strains, Phase III (KMG-III): the genomes of soil and plant-associated and newly described type strains.</title>
        <authorList>
            <person name="Whitman W."/>
        </authorList>
    </citation>
    <scope>NUCLEOTIDE SEQUENCE [LARGE SCALE GENOMIC DNA]</scope>
    <source>
        <strain evidence="9 10">CECT 7506</strain>
    </source>
</reference>
<keyword evidence="3 9" id="KW-0032">Aminotransferase</keyword>
<organism evidence="9 10">
    <name type="scientific">Paenibacillus prosopidis</name>
    <dbReference type="NCBI Taxonomy" id="630520"/>
    <lineage>
        <taxon>Bacteria</taxon>
        <taxon>Bacillati</taxon>
        <taxon>Bacillota</taxon>
        <taxon>Bacilli</taxon>
        <taxon>Bacillales</taxon>
        <taxon>Paenibacillaceae</taxon>
        <taxon>Paenibacillus</taxon>
    </lineage>
</organism>
<dbReference type="CDD" id="cd07377">
    <property type="entry name" value="WHTH_GntR"/>
    <property type="match status" value="1"/>
</dbReference>
<evidence type="ECO:0000259" key="8">
    <source>
        <dbReference type="PROSITE" id="PS50949"/>
    </source>
</evidence>
<keyword evidence="10" id="KW-1185">Reference proteome</keyword>
<keyword evidence="9" id="KW-0808">Transferase</keyword>
<dbReference type="Proteomes" id="UP000252415">
    <property type="component" value="Unassembled WGS sequence"/>
</dbReference>
<evidence type="ECO:0000256" key="7">
    <source>
        <dbReference type="ARBA" id="ARBA00023163"/>
    </source>
</evidence>
<accession>A0A368VPR9</accession>
<dbReference type="Gene3D" id="1.10.10.10">
    <property type="entry name" value="Winged helix-like DNA-binding domain superfamily/Winged helix DNA-binding domain"/>
    <property type="match status" value="1"/>
</dbReference>
<dbReference type="InterPro" id="IPR036390">
    <property type="entry name" value="WH_DNA-bd_sf"/>
</dbReference>
<dbReference type="GO" id="GO:0030170">
    <property type="term" value="F:pyridoxal phosphate binding"/>
    <property type="evidence" value="ECO:0007669"/>
    <property type="project" value="InterPro"/>
</dbReference>
<dbReference type="CDD" id="cd00609">
    <property type="entry name" value="AAT_like"/>
    <property type="match status" value="1"/>
</dbReference>
<gene>
    <name evidence="9" type="ORF">DFP97_11468</name>
</gene>
<dbReference type="SUPFAM" id="SSF46785">
    <property type="entry name" value="Winged helix' DNA-binding domain"/>
    <property type="match status" value="1"/>
</dbReference>
<comment type="similarity">
    <text evidence="2">In the C-terminal section; belongs to the class-I pyridoxal-phosphate-dependent aminotransferase family.</text>
</comment>
<dbReference type="EMBL" id="QPJD01000014">
    <property type="protein sequence ID" value="RCW43005.1"/>
    <property type="molecule type" value="Genomic_DNA"/>
</dbReference>
<dbReference type="PROSITE" id="PS50949">
    <property type="entry name" value="HTH_GNTR"/>
    <property type="match status" value="1"/>
</dbReference>
<dbReference type="SUPFAM" id="SSF53383">
    <property type="entry name" value="PLP-dependent transferases"/>
    <property type="match status" value="1"/>
</dbReference>
<evidence type="ECO:0000256" key="1">
    <source>
        <dbReference type="ARBA" id="ARBA00001933"/>
    </source>
</evidence>
<dbReference type="InterPro" id="IPR015424">
    <property type="entry name" value="PyrdxlP-dep_Trfase"/>
</dbReference>
<dbReference type="SMART" id="SM00345">
    <property type="entry name" value="HTH_GNTR"/>
    <property type="match status" value="1"/>
</dbReference>
<dbReference type="GO" id="GO:0008483">
    <property type="term" value="F:transaminase activity"/>
    <property type="evidence" value="ECO:0007669"/>
    <property type="project" value="UniProtKB-KW"/>
</dbReference>
<dbReference type="InterPro" id="IPR051446">
    <property type="entry name" value="HTH_trans_reg/aminotransferase"/>
</dbReference>
<dbReference type="AlphaFoldDB" id="A0A368VPR9"/>
<dbReference type="GO" id="GO:0003677">
    <property type="term" value="F:DNA binding"/>
    <property type="evidence" value="ECO:0007669"/>
    <property type="project" value="UniProtKB-KW"/>
</dbReference>
<dbReference type="InterPro" id="IPR000524">
    <property type="entry name" value="Tscrpt_reg_HTH_GntR"/>
</dbReference>
<dbReference type="InterPro" id="IPR036388">
    <property type="entry name" value="WH-like_DNA-bd_sf"/>
</dbReference>
<evidence type="ECO:0000313" key="9">
    <source>
        <dbReference type="EMBL" id="RCW43005.1"/>
    </source>
</evidence>
<evidence type="ECO:0000256" key="5">
    <source>
        <dbReference type="ARBA" id="ARBA00023015"/>
    </source>
</evidence>
<dbReference type="PANTHER" id="PTHR46577:SF1">
    <property type="entry name" value="HTH-TYPE TRANSCRIPTIONAL REGULATORY PROTEIN GABR"/>
    <property type="match status" value="1"/>
</dbReference>
<protein>
    <submittedName>
        <fullName evidence="9">GntR family transcriptional regulator/MocR family aminotransferase</fullName>
    </submittedName>
</protein>
<dbReference type="GO" id="GO:0003700">
    <property type="term" value="F:DNA-binding transcription factor activity"/>
    <property type="evidence" value="ECO:0007669"/>
    <property type="project" value="InterPro"/>
</dbReference>
<evidence type="ECO:0000313" key="10">
    <source>
        <dbReference type="Proteomes" id="UP000252415"/>
    </source>
</evidence>